<dbReference type="Proteomes" id="UP000291819">
    <property type="component" value="Unassembled WGS sequence"/>
</dbReference>
<dbReference type="InterPro" id="IPR012944">
    <property type="entry name" value="SusD_RagB_dom"/>
</dbReference>
<comment type="caution">
    <text evidence="8">The sequence shown here is derived from an EMBL/GenBank/DDBJ whole genome shotgun (WGS) entry which is preliminary data.</text>
</comment>
<comment type="subcellular location">
    <subcellularLocation>
        <location evidence="1">Cell outer membrane</location>
    </subcellularLocation>
</comment>
<evidence type="ECO:0000256" key="4">
    <source>
        <dbReference type="ARBA" id="ARBA00023136"/>
    </source>
</evidence>
<feature type="domain" description="SusD-like N-terminal" evidence="7">
    <location>
        <begin position="68"/>
        <end position="174"/>
    </location>
</feature>
<evidence type="ECO:0000256" key="3">
    <source>
        <dbReference type="ARBA" id="ARBA00022729"/>
    </source>
</evidence>
<dbReference type="EMBL" id="SIXF01000003">
    <property type="protein sequence ID" value="TBO44093.1"/>
    <property type="molecule type" value="Genomic_DNA"/>
</dbReference>
<keyword evidence="3" id="KW-0732">Signal</keyword>
<evidence type="ECO:0000256" key="5">
    <source>
        <dbReference type="ARBA" id="ARBA00023237"/>
    </source>
</evidence>
<dbReference type="Gene3D" id="1.25.40.390">
    <property type="match status" value="1"/>
</dbReference>
<comment type="similarity">
    <text evidence="2">Belongs to the SusD family.</text>
</comment>
<accession>A0A4Q9HG59</accession>
<dbReference type="InterPro" id="IPR033985">
    <property type="entry name" value="SusD-like_N"/>
</dbReference>
<dbReference type="SUPFAM" id="SSF48452">
    <property type="entry name" value="TPR-like"/>
    <property type="match status" value="1"/>
</dbReference>
<feature type="domain" description="RagB/SusD" evidence="6">
    <location>
        <begin position="373"/>
        <end position="451"/>
    </location>
</feature>
<dbReference type="AlphaFoldDB" id="A0A4Q9HG59"/>
<organism evidence="8 9">
    <name type="scientific">Pedobacter kyonggii</name>
    <dbReference type="NCBI Taxonomy" id="1926871"/>
    <lineage>
        <taxon>Bacteria</taxon>
        <taxon>Pseudomonadati</taxon>
        <taxon>Bacteroidota</taxon>
        <taxon>Sphingobacteriia</taxon>
        <taxon>Sphingobacteriales</taxon>
        <taxon>Sphingobacteriaceae</taxon>
        <taxon>Pedobacter</taxon>
    </lineage>
</organism>
<dbReference type="Pfam" id="PF14322">
    <property type="entry name" value="SusD-like_3"/>
    <property type="match status" value="1"/>
</dbReference>
<dbReference type="CDD" id="cd08977">
    <property type="entry name" value="SusD"/>
    <property type="match status" value="1"/>
</dbReference>
<dbReference type="OrthoDB" id="617686at2"/>
<keyword evidence="4" id="KW-0472">Membrane</keyword>
<name>A0A4Q9HG59_9SPHI</name>
<dbReference type="Pfam" id="PF07980">
    <property type="entry name" value="SusD_RagB"/>
    <property type="match status" value="1"/>
</dbReference>
<dbReference type="InterPro" id="IPR011990">
    <property type="entry name" value="TPR-like_helical_dom_sf"/>
</dbReference>
<keyword evidence="5" id="KW-0998">Cell outer membrane</keyword>
<keyword evidence="9" id="KW-1185">Reference proteome</keyword>
<proteinExistence type="inferred from homology"/>
<evidence type="ECO:0000313" key="9">
    <source>
        <dbReference type="Proteomes" id="UP000291819"/>
    </source>
</evidence>
<evidence type="ECO:0000259" key="6">
    <source>
        <dbReference type="Pfam" id="PF07980"/>
    </source>
</evidence>
<dbReference type="GO" id="GO:0009279">
    <property type="term" value="C:cell outer membrane"/>
    <property type="evidence" value="ECO:0007669"/>
    <property type="project" value="UniProtKB-SubCell"/>
</dbReference>
<sequence length="487" mass="55389">MYRTVEDARAGLMGAYGLARAAVCDNDRHWIYGDLRAINGAGGDFRSVNRLDMKSIADNNLQATFPVVQALSNWRRFYAVINAANIFLERAPGIVESDKRYLPQDLKLDVAHARFLRAFMYFYMVRIWGDVPFIISSHDGQFENKPRENQQKILAFAESELLLSAPDLPVAYNKNQPEQTRTPYYTIEEEMAKKHTVYAVLAHVYAWQGKYAESAKWAKWVLDNMSLAEMGNERMFFMNVDQTRQMFRGEFGNNQYNIIAGFSHMFLNAESGTSGFMEELTLAAPYVINKSLPAIYVPKDSILSIFSQENDARFGIDKITSTPTSDRYFGVFDRPFPVFTKVFIIRDNNPPLNTINGAGSDGSMTQYASSIVFTRPEEVALLLAEARAVLGDVVGATGLLNARRINRGLLAYDQTKDGSLIDAIFLERRKELMGEGWRWYDLIRYKKIKNNDPAFNALIQNGGIYWPIAKSLLTQNSLLTQTTYWNR</sequence>
<evidence type="ECO:0000256" key="1">
    <source>
        <dbReference type="ARBA" id="ARBA00004442"/>
    </source>
</evidence>
<evidence type="ECO:0000256" key="2">
    <source>
        <dbReference type="ARBA" id="ARBA00006275"/>
    </source>
</evidence>
<evidence type="ECO:0000259" key="7">
    <source>
        <dbReference type="Pfam" id="PF14322"/>
    </source>
</evidence>
<evidence type="ECO:0000313" key="8">
    <source>
        <dbReference type="EMBL" id="TBO44093.1"/>
    </source>
</evidence>
<gene>
    <name evidence="8" type="ORF">EYS08_05225</name>
</gene>
<reference evidence="8 9" key="1">
    <citation type="submission" date="2019-02" db="EMBL/GenBank/DDBJ databases">
        <title>Pedobacter kyonggii whole genome sequence analysis.</title>
        <authorList>
            <person name="Dahal R.H."/>
        </authorList>
    </citation>
    <scope>NUCLEOTIDE SEQUENCE [LARGE SCALE GENOMIC DNA]</scope>
    <source>
        <strain evidence="8 9">K-4-11-1</strain>
    </source>
</reference>
<protein>
    <submittedName>
        <fullName evidence="8">RagB/SusD family nutrient uptake outer membrane protein</fullName>
    </submittedName>
</protein>